<protein>
    <submittedName>
        <fullName evidence="1">Uncharacterized protein</fullName>
    </submittedName>
</protein>
<gene>
    <name evidence="1" type="ORF">ACFQE1_02540</name>
</gene>
<evidence type="ECO:0000313" key="2">
    <source>
        <dbReference type="Proteomes" id="UP001596328"/>
    </source>
</evidence>
<dbReference type="AlphaFoldDB" id="A0ABD5RVN4"/>
<evidence type="ECO:0000313" key="1">
    <source>
        <dbReference type="EMBL" id="MFC6723289.1"/>
    </source>
</evidence>
<proteinExistence type="predicted"/>
<sequence>MQQWRDPITLVVAGFLLVAVLSGPVVSGVDLTPAERSSGSTGPSLATSNGTLTAADTALARTEYRFEAGVRGSGIHKLATPPATLTVESVTGTALVAYTIRIPELGYMTESLRVVESDTPRELTLTIGESTISSDRLEAGQYTGMAEIAVRRNGTSRVIATESITVEVA</sequence>
<organism evidence="1 2">
    <name type="scientific">Halobium palmae</name>
    <dbReference type="NCBI Taxonomy" id="1776492"/>
    <lineage>
        <taxon>Archaea</taxon>
        <taxon>Methanobacteriati</taxon>
        <taxon>Methanobacteriota</taxon>
        <taxon>Stenosarchaea group</taxon>
        <taxon>Halobacteria</taxon>
        <taxon>Halobacteriales</taxon>
        <taxon>Haloferacaceae</taxon>
        <taxon>Halobium</taxon>
    </lineage>
</organism>
<comment type="caution">
    <text evidence="1">The sequence shown here is derived from an EMBL/GenBank/DDBJ whole genome shotgun (WGS) entry which is preliminary data.</text>
</comment>
<keyword evidence="2" id="KW-1185">Reference proteome</keyword>
<name>A0ABD5RVN4_9EURY</name>
<dbReference type="Proteomes" id="UP001596328">
    <property type="component" value="Unassembled WGS sequence"/>
</dbReference>
<accession>A0ABD5RVN4</accession>
<reference evidence="1 2" key="1">
    <citation type="journal article" date="2019" name="Int. J. Syst. Evol. Microbiol.">
        <title>The Global Catalogue of Microorganisms (GCM) 10K type strain sequencing project: providing services to taxonomists for standard genome sequencing and annotation.</title>
        <authorList>
            <consortium name="The Broad Institute Genomics Platform"/>
            <consortium name="The Broad Institute Genome Sequencing Center for Infectious Disease"/>
            <person name="Wu L."/>
            <person name="Ma J."/>
        </authorList>
    </citation>
    <scope>NUCLEOTIDE SEQUENCE [LARGE SCALE GENOMIC DNA]</scope>
    <source>
        <strain evidence="1 2">NBRC 111368</strain>
    </source>
</reference>
<dbReference type="EMBL" id="JBHSWU010000010">
    <property type="protein sequence ID" value="MFC6723289.1"/>
    <property type="molecule type" value="Genomic_DNA"/>
</dbReference>